<feature type="non-terminal residue" evidence="3">
    <location>
        <position position="88"/>
    </location>
</feature>
<dbReference type="InterPro" id="IPR002347">
    <property type="entry name" value="SDR_fam"/>
</dbReference>
<dbReference type="SUPFAM" id="SSF51735">
    <property type="entry name" value="NAD(P)-binding Rossmann-fold domains"/>
    <property type="match status" value="1"/>
</dbReference>
<protein>
    <submittedName>
        <fullName evidence="3">SDR family oxidoreductase</fullName>
    </submittedName>
</protein>
<comment type="similarity">
    <text evidence="1">Belongs to the short-chain dehydrogenases/reductases (SDR) family.</text>
</comment>
<dbReference type="EMBL" id="PTRC01000130">
    <property type="protein sequence ID" value="PQA71517.1"/>
    <property type="molecule type" value="Genomic_DNA"/>
</dbReference>
<name>A0A2S7IU26_9HYPH</name>
<keyword evidence="4" id="KW-1185">Reference proteome</keyword>
<dbReference type="GO" id="GO:0016491">
    <property type="term" value="F:oxidoreductase activity"/>
    <property type="evidence" value="ECO:0007669"/>
    <property type="project" value="UniProtKB-KW"/>
</dbReference>
<accession>A0A2S7IU26</accession>
<sequence length="88" mass="9154">MEQAGEFAGKSVLVTGAGGGVGSALIKLFSERGARVIGCDMSLEAMTGDGFYARHAFDLLDREGLEPAAKRIIAESGLPDIVINNAGW</sequence>
<keyword evidence="2" id="KW-0560">Oxidoreductase</keyword>
<gene>
    <name evidence="3" type="ORF">C3731_21655</name>
</gene>
<evidence type="ECO:0000256" key="2">
    <source>
        <dbReference type="ARBA" id="ARBA00023002"/>
    </source>
</evidence>
<dbReference type="Pfam" id="PF00106">
    <property type="entry name" value="adh_short"/>
    <property type="match status" value="1"/>
</dbReference>
<comment type="caution">
    <text evidence="3">The sequence shown here is derived from an EMBL/GenBank/DDBJ whole genome shotgun (WGS) entry which is preliminary data.</text>
</comment>
<organism evidence="3 4">
    <name type="scientific">Brucella oryzae</name>
    <dbReference type="NCBI Taxonomy" id="335286"/>
    <lineage>
        <taxon>Bacteria</taxon>
        <taxon>Pseudomonadati</taxon>
        <taxon>Pseudomonadota</taxon>
        <taxon>Alphaproteobacteria</taxon>
        <taxon>Hyphomicrobiales</taxon>
        <taxon>Brucellaceae</taxon>
        <taxon>Brucella/Ochrobactrum group</taxon>
        <taxon>Brucella</taxon>
    </lineage>
</organism>
<dbReference type="PANTHER" id="PTHR43669:SF3">
    <property type="entry name" value="ALCOHOL DEHYDROGENASE, PUTATIVE (AFU_ORTHOLOGUE AFUA_3G03445)-RELATED"/>
    <property type="match status" value="1"/>
</dbReference>
<dbReference type="AlphaFoldDB" id="A0A2S7IU26"/>
<evidence type="ECO:0000256" key="1">
    <source>
        <dbReference type="ARBA" id="ARBA00006484"/>
    </source>
</evidence>
<dbReference type="PRINTS" id="PR00081">
    <property type="entry name" value="GDHRDH"/>
</dbReference>
<evidence type="ECO:0000313" key="4">
    <source>
        <dbReference type="Proteomes" id="UP000238493"/>
    </source>
</evidence>
<reference evidence="3 4" key="1">
    <citation type="submission" date="2018-02" db="EMBL/GenBank/DDBJ databases">
        <title>Draft genome sequence of Ochrobactrum oryzae found in Brazil.</title>
        <authorList>
            <person name="Cerdeira L."/>
            <person name="Andrade F."/>
            <person name="Zacariotto T."/>
            <person name="Barbosa B."/>
            <person name="Santos S."/>
            <person name="Cassetari V."/>
            <person name="Lincopan N."/>
        </authorList>
    </citation>
    <scope>NUCLEOTIDE SEQUENCE [LARGE SCALE GENOMIC DNA]</scope>
    <source>
        <strain evidence="3 4">OA447</strain>
    </source>
</reference>
<dbReference type="PANTHER" id="PTHR43669">
    <property type="entry name" value="5-KETO-D-GLUCONATE 5-REDUCTASE"/>
    <property type="match status" value="1"/>
</dbReference>
<dbReference type="Gene3D" id="3.40.50.720">
    <property type="entry name" value="NAD(P)-binding Rossmann-like Domain"/>
    <property type="match status" value="1"/>
</dbReference>
<dbReference type="Proteomes" id="UP000238493">
    <property type="component" value="Unassembled WGS sequence"/>
</dbReference>
<proteinExistence type="inferred from homology"/>
<evidence type="ECO:0000313" key="3">
    <source>
        <dbReference type="EMBL" id="PQA71517.1"/>
    </source>
</evidence>
<dbReference type="InterPro" id="IPR036291">
    <property type="entry name" value="NAD(P)-bd_dom_sf"/>
</dbReference>
<dbReference type="RefSeq" id="WP_146097185.1">
    <property type="nucleotide sequence ID" value="NZ_PTRC01000130.1"/>
</dbReference>
<dbReference type="OrthoDB" id="517007at2"/>